<keyword evidence="3" id="KW-1185">Reference proteome</keyword>
<sequence length="56" mass="6208">MQRCMPCLCISDSFLLKIVWIGIIHFFKELGILWWQANLLPGLSAIVAGGCSVSNL</sequence>
<protein>
    <submittedName>
        <fullName evidence="2">Uncharacterized protein</fullName>
    </submittedName>
</protein>
<dbReference type="Proteomes" id="UP000001963">
    <property type="component" value="Chromosome"/>
</dbReference>
<dbReference type="EMBL" id="CP000394">
    <property type="protein sequence ID" value="ASV62438.1"/>
    <property type="molecule type" value="Genomic_DNA"/>
</dbReference>
<reference evidence="2 3" key="1">
    <citation type="journal article" date="2007" name="J. Bacteriol.">
        <title>Genome sequence analysis of the emerging human pathogenic acetic acid bacterium Granulibacter bethesdensis.</title>
        <authorList>
            <person name="Greenberg D.E."/>
            <person name="Porcella S.F."/>
            <person name="Zelazny A.M."/>
            <person name="Virtaneva K."/>
            <person name="Sturdevant D.E."/>
            <person name="Kupko J.J.III."/>
            <person name="Barbian K.D."/>
            <person name="Babar A."/>
            <person name="Dorward D.W."/>
            <person name="Holland S.M."/>
        </authorList>
    </citation>
    <scope>NUCLEOTIDE SEQUENCE [LARGE SCALE GENOMIC DNA]</scope>
    <source>
        <strain evidence="3">ATCC BAA-1260 / CGDNIH1</strain>
    </source>
</reference>
<name>A0A286M339_GRABC</name>
<keyword evidence="1" id="KW-0812">Transmembrane</keyword>
<feature type="transmembrane region" description="Helical" evidence="1">
    <location>
        <begin position="7"/>
        <end position="27"/>
    </location>
</feature>
<keyword evidence="1" id="KW-0472">Membrane</keyword>
<evidence type="ECO:0000313" key="2">
    <source>
        <dbReference type="EMBL" id="ASV62438.1"/>
    </source>
</evidence>
<keyword evidence="1" id="KW-1133">Transmembrane helix</keyword>
<accession>A0A286M339</accession>
<dbReference type="AlphaFoldDB" id="A0A286M339"/>
<gene>
    <name evidence="2" type="ordered locus">GbCGDNIH1_5069</name>
</gene>
<evidence type="ECO:0000256" key="1">
    <source>
        <dbReference type="SAM" id="Phobius"/>
    </source>
</evidence>
<dbReference type="KEGG" id="gbe:GbCGDNIH1_5069"/>
<proteinExistence type="predicted"/>
<organism evidence="2 3">
    <name type="scientific">Granulibacter bethesdensis (strain ATCC BAA-1260 / CGDNIH1)</name>
    <dbReference type="NCBI Taxonomy" id="391165"/>
    <lineage>
        <taxon>Bacteria</taxon>
        <taxon>Pseudomonadati</taxon>
        <taxon>Pseudomonadota</taxon>
        <taxon>Alphaproteobacteria</taxon>
        <taxon>Acetobacterales</taxon>
        <taxon>Acetobacteraceae</taxon>
        <taxon>Granulibacter</taxon>
    </lineage>
</organism>
<evidence type="ECO:0000313" key="3">
    <source>
        <dbReference type="Proteomes" id="UP000001963"/>
    </source>
</evidence>